<protein>
    <recommendedName>
        <fullName evidence="3">Ankyrin</fullName>
    </recommendedName>
</protein>
<organism evidence="1 2">
    <name type="scientific">Planoprotostelium fungivorum</name>
    <dbReference type="NCBI Taxonomy" id="1890364"/>
    <lineage>
        <taxon>Eukaryota</taxon>
        <taxon>Amoebozoa</taxon>
        <taxon>Evosea</taxon>
        <taxon>Variosea</taxon>
        <taxon>Cavosteliida</taxon>
        <taxon>Cavosteliaceae</taxon>
        <taxon>Planoprotostelium</taxon>
    </lineage>
</organism>
<sequence>MEWSSLPIDMHWAVLETIHQEQMNSWKAMRSWPNSNRCADRTAKTMEGAHRRGQEVPCETVLLWLVHGCRDRRVDYNTRFLFQLAVKHRSITLAQKLLDHPFFDPSLVNPVTALLSHPDIYRLLLRDNRWSLQKSSARKIFFIAAQRRYEDVICDLAQRQMIHISWVQLCLSDLVKGLEMFKSIRSVSGYVMEDSHFRIATQDGVPSVVQFLLDEEGCDPAMEGNLPICSNDPNIVDMLLDYEVDPSVRDNYPLVNAVARGAISLVERLLRDDRVDPNAGAHVCADICIAKMLLDREDFHRRRELLESCVRRGGGRDMMELFLGDGKMHWKAEDWGRIVWKVAVHEDEEALAVLARETSMAYVIAHHIRSGGRMMRL</sequence>
<dbReference type="Proteomes" id="UP000241769">
    <property type="component" value="Unassembled WGS sequence"/>
</dbReference>
<accession>A0A2P6NRA1</accession>
<gene>
    <name evidence="1" type="ORF">PROFUN_05266</name>
</gene>
<evidence type="ECO:0008006" key="3">
    <source>
        <dbReference type="Google" id="ProtNLM"/>
    </source>
</evidence>
<dbReference type="EMBL" id="MDYQ01000030">
    <property type="protein sequence ID" value="PRP86484.1"/>
    <property type="molecule type" value="Genomic_DNA"/>
</dbReference>
<dbReference type="InterPro" id="IPR036770">
    <property type="entry name" value="Ankyrin_rpt-contain_sf"/>
</dbReference>
<dbReference type="AlphaFoldDB" id="A0A2P6NRA1"/>
<evidence type="ECO:0000313" key="2">
    <source>
        <dbReference type="Proteomes" id="UP000241769"/>
    </source>
</evidence>
<dbReference type="InParanoid" id="A0A2P6NRA1"/>
<proteinExistence type="predicted"/>
<reference evidence="1 2" key="1">
    <citation type="journal article" date="2018" name="Genome Biol. Evol.">
        <title>Multiple Roots of Fruiting Body Formation in Amoebozoa.</title>
        <authorList>
            <person name="Hillmann F."/>
            <person name="Forbes G."/>
            <person name="Novohradska S."/>
            <person name="Ferling I."/>
            <person name="Riege K."/>
            <person name="Groth M."/>
            <person name="Westermann M."/>
            <person name="Marz M."/>
            <person name="Spaller T."/>
            <person name="Winckler T."/>
            <person name="Schaap P."/>
            <person name="Glockner G."/>
        </authorList>
    </citation>
    <scope>NUCLEOTIDE SEQUENCE [LARGE SCALE GENOMIC DNA]</scope>
    <source>
        <strain evidence="1 2">Jena</strain>
    </source>
</reference>
<evidence type="ECO:0000313" key="1">
    <source>
        <dbReference type="EMBL" id="PRP86484.1"/>
    </source>
</evidence>
<name>A0A2P6NRA1_9EUKA</name>
<keyword evidence="2" id="KW-1185">Reference proteome</keyword>
<dbReference type="Gene3D" id="1.25.40.20">
    <property type="entry name" value="Ankyrin repeat-containing domain"/>
    <property type="match status" value="1"/>
</dbReference>
<dbReference type="SUPFAM" id="SSF48403">
    <property type="entry name" value="Ankyrin repeat"/>
    <property type="match status" value="1"/>
</dbReference>
<comment type="caution">
    <text evidence="1">The sequence shown here is derived from an EMBL/GenBank/DDBJ whole genome shotgun (WGS) entry which is preliminary data.</text>
</comment>